<dbReference type="Proteomes" id="UP000680132">
    <property type="component" value="Unassembled WGS sequence"/>
</dbReference>
<dbReference type="PROSITE" id="PS50853">
    <property type="entry name" value="FN3"/>
    <property type="match status" value="4"/>
</dbReference>
<feature type="domain" description="Fibronectin type-III" evidence="6">
    <location>
        <begin position="1693"/>
        <end position="1792"/>
    </location>
</feature>
<feature type="compositionally biased region" description="Polar residues" evidence="4">
    <location>
        <begin position="1956"/>
        <end position="1982"/>
    </location>
</feature>
<keyword evidence="3" id="KW-0119">Carbohydrate metabolism</keyword>
<dbReference type="Gene3D" id="2.60.40.3440">
    <property type="match status" value="1"/>
</dbReference>
<evidence type="ECO:0000313" key="8">
    <source>
        <dbReference type="Proteomes" id="UP000680132"/>
    </source>
</evidence>
<keyword evidence="2" id="KW-0326">Glycosidase</keyword>
<feature type="transmembrane region" description="Helical" evidence="5">
    <location>
        <begin position="12"/>
        <end position="34"/>
    </location>
</feature>
<evidence type="ECO:0000256" key="1">
    <source>
        <dbReference type="ARBA" id="ARBA00022737"/>
    </source>
</evidence>
<feature type="region of interest" description="Disordered" evidence="4">
    <location>
        <begin position="367"/>
        <end position="441"/>
    </location>
</feature>
<feature type="domain" description="Fibronectin type-III" evidence="6">
    <location>
        <begin position="1499"/>
        <end position="1590"/>
    </location>
</feature>
<feature type="domain" description="Fibronectin type-III" evidence="6">
    <location>
        <begin position="1591"/>
        <end position="1690"/>
    </location>
</feature>
<dbReference type="NCBIfam" id="NF012211">
    <property type="entry name" value="tand_rpt_95"/>
    <property type="match status" value="1"/>
</dbReference>
<dbReference type="InterPro" id="IPR013783">
    <property type="entry name" value="Ig-like_fold"/>
</dbReference>
<evidence type="ECO:0000256" key="4">
    <source>
        <dbReference type="SAM" id="MobiDB-lite"/>
    </source>
</evidence>
<name>A0A939QHR7_9MICO</name>
<reference evidence="7" key="1">
    <citation type="submission" date="2021-03" db="EMBL/GenBank/DDBJ databases">
        <title>Microbacterium sp. nov., a novel actinobacterium isolated from cow dung.</title>
        <authorList>
            <person name="Zhang L."/>
        </authorList>
    </citation>
    <scope>NUCLEOTIDE SEQUENCE</scope>
    <source>
        <strain evidence="7">NEAU-LLB</strain>
    </source>
</reference>
<dbReference type="SMART" id="SM00060">
    <property type="entry name" value="FN3"/>
    <property type="match status" value="4"/>
</dbReference>
<dbReference type="PANTHER" id="PTHR13817:SF73">
    <property type="entry name" value="FIBRONECTIN TYPE-III DOMAIN-CONTAINING PROTEIN"/>
    <property type="match status" value="1"/>
</dbReference>
<keyword evidence="2" id="KW-0378">Hydrolase</keyword>
<feature type="region of interest" description="Disordered" evidence="4">
    <location>
        <begin position="1571"/>
        <end position="1602"/>
    </location>
</feature>
<accession>A0A939QHR7</accession>
<organism evidence="7 8">
    <name type="scientific">Microbacterium stercoris</name>
    <dbReference type="NCBI Taxonomy" id="2820289"/>
    <lineage>
        <taxon>Bacteria</taxon>
        <taxon>Bacillati</taxon>
        <taxon>Actinomycetota</taxon>
        <taxon>Actinomycetes</taxon>
        <taxon>Micrococcales</taxon>
        <taxon>Microbacteriaceae</taxon>
        <taxon>Microbacterium</taxon>
    </lineage>
</organism>
<sequence>MGVSSWLNVRPRTLIGASIVSVAAIGITTMAVAYEGNPTTELELHDGAVWITKKDAGLVGHFNAQSKVLDGKLYAITADYDVLQDDGVALVHDLDDGSLGRIDDASVAVPSYIKLPPQAQVEYAQQSVAILDPAKGSLYVQPLQGLDGFEPGTSKPLLDKLGDNAVITVGLDGTVYAASPEKATLYTIPVSPEGSATKDDIRKEELAGVDKKSELALTSVGDRPVVLEQKSGTVLIPGREAYELGDAADRARLAQDAPASDAVLIATRDALVSLPLDGSEPTEVDAGEAHGTPAAPVWLGGCAYSAWMGTGRFVRDCVGDDLDLSVPIEKYEAGGELVFRVNRDVVMLNDVVTGGAWLASESLQKVDNWDDLTPPKGDGVEEPDPTTVQVPDPTPPDRGEENHPPVANDDSFGVRAGSSTILPVLTGSGPDGLGADSDPDGDVLVVTVPEPPSGVEVQPINDGTALQITVPAGTTSVQGFDYEVSDGRPDGTDTGHVGIDVTPEGENSGPVQLRKIALPVETGSTITYNVLPDWIDPDGDNLFLQQVAAAEGDTARFTADGRIVYRALSGNIGPVEVSVTISDGESSMVGVFLLEVFPPSSKPPLVTPDHLVVREGQLGTVNPLANDLSASDAPVVLTQVSEVMDAEVVPDYTDGTFTFRSGKAGTYYVDYKASTSGTEPVPGLVRVDVLKAEDAASRPPVAVRDVALLPSGGDALVNVLANDSDPAGGVLVVQSVTVPDDSHISVSVLNHETLRVTDAGLTGSDAMAQARISYTISNGNETAMGEVVVLPMPAPPTILPPVVNDDEATVRAGDIVTIPVLDNDYHPNDREMSVVPELDGAVDTEAGLAFVSQAKYVRFRAGDEAGDVTVTYVVEDENGQRDGGSIAIHILPVDPENNNAPRPATVEARALAGSETPLVIPLDGIDPDGDSVEYVGLATGPKKGRVESDGHGGWVYQATKGMSGLDTFTYSVRDALGAQATGTIRIGIAPKSDVNQEPFAVRDSLIMKPGRVVAAPVRDNDSDPDGDKFDVLAGEDALILGPDPLIEAEVQDQYVVVTAPDEELETSLQYTIEDARGAQARGVLQVTVDEDAPLLPPVARDDFVLTEKVDGDTEQAVIDLRENDTDPDGTREALDIALVDADEGVVLDAATGTATVTVFEKRRLVQYEVTDVDGQTAQAFLHVPGLEDLRPQLASTEPLEAESGKTYELPLADYVRAHGDKSVRLTATEKVAAAHSNGGALVLDEHTLTYTSADRYSGGDALTFEVTDGASADDPDGRVSILSIPITVLPPANEPPEMAGGSVTVGAGDAQPGRVDLAGLATDIDQDPISFQIQTTPEGIDATLNGSTLEVKADADAKGTTGDIVIVADDGQDNPDHPQPTTAEIAVTVTASTRELPVATDDTFDEWDQGTTKTVDVLGNDVNPFADEGSPLEVIDAQFETGSRADAEMSFTASGITITPNADFHGRLVIRYTVQDKTQDPDRTAQARVNVTVQGRPETPIKPRVSDIQSHQLTLDWDAPADNGAQITGYKVTAVKGDTSYTADCPSTTCILQNLKNNVTYAFQVVATNRVGDSDPSPVSQDGRPDVRPETPAAPTIPGFGDGSLTVAWARPATDGSPVTDYTLEITPATPDGVKEIRVKDSSAAPTRTITGLANGTSYSFRVRAHNLAPDPSEWSAQSARNSPARVPDAPGTPTAHRMSKIGATPGDIQVTWPAITGLPADGGDPVDLYSVQAYQGGAAYGSPKTTAGTSATFSLPVSGAAYTFRVQAKNKAGWGAWSADSTPLRQFTSPTAPGTPTIREGDRSVALSWAPATAQGADEVRYQYLISGGSWTDVGTATSVTVNGLQNGAWYKAQVRAYAVAGGQNSEAGPASGESASVSPYGRPFAPAVSASRTNATTVVCSWDASGSANGRPVSVQARFFDGNGWQNVGLTGSRTCASGYDQTGRIEVVVTANPGGQNSRDSGPVSTSSRPASGSVSYVPTSEANPNGVVNGCTNTCKYLRLTYQNVPQGTYNIACQHNRGGWQTFATESRGLSGNNSEQLRCAYGFANDVRVVVSGPADFIADN</sequence>
<dbReference type="SUPFAM" id="SSF49265">
    <property type="entry name" value="Fibronectin type III"/>
    <property type="match status" value="3"/>
</dbReference>
<evidence type="ECO:0000256" key="3">
    <source>
        <dbReference type="ARBA" id="ARBA00023326"/>
    </source>
</evidence>
<dbReference type="InterPro" id="IPR050964">
    <property type="entry name" value="Striated_Muscle_Regulatory"/>
</dbReference>
<keyword evidence="5" id="KW-1133">Transmembrane helix</keyword>
<dbReference type="RefSeq" id="WP_208501286.1">
    <property type="nucleotide sequence ID" value="NZ_JAGFOA010000002.1"/>
</dbReference>
<dbReference type="Pfam" id="PF00041">
    <property type="entry name" value="fn3"/>
    <property type="match status" value="3"/>
</dbReference>
<gene>
    <name evidence="7" type="ORF">J5V96_05170</name>
</gene>
<evidence type="ECO:0000256" key="2">
    <source>
        <dbReference type="ARBA" id="ARBA00023295"/>
    </source>
</evidence>
<keyword evidence="1" id="KW-0677">Repeat</keyword>
<dbReference type="InterPro" id="IPR036116">
    <property type="entry name" value="FN3_sf"/>
</dbReference>
<evidence type="ECO:0000259" key="6">
    <source>
        <dbReference type="PROSITE" id="PS50853"/>
    </source>
</evidence>
<evidence type="ECO:0000313" key="7">
    <source>
        <dbReference type="EMBL" id="MBO3662904.1"/>
    </source>
</evidence>
<keyword evidence="8" id="KW-1185">Reference proteome</keyword>
<comment type="caution">
    <text evidence="7">The sequence shown here is derived from an EMBL/GenBank/DDBJ whole genome shotgun (WGS) entry which is preliminary data.</text>
</comment>
<dbReference type="Pfam" id="PF17963">
    <property type="entry name" value="Big_9"/>
    <property type="match status" value="7"/>
</dbReference>
<feature type="region of interest" description="Disordered" evidence="4">
    <location>
        <begin position="1671"/>
        <end position="1697"/>
    </location>
</feature>
<feature type="region of interest" description="Disordered" evidence="4">
    <location>
        <begin position="1954"/>
        <end position="1982"/>
    </location>
</feature>
<dbReference type="CDD" id="cd00063">
    <property type="entry name" value="FN3"/>
    <property type="match status" value="4"/>
</dbReference>
<dbReference type="InterPro" id="IPR003961">
    <property type="entry name" value="FN3_dom"/>
</dbReference>
<keyword evidence="3" id="KW-0624">Polysaccharide degradation</keyword>
<evidence type="ECO:0000256" key="5">
    <source>
        <dbReference type="SAM" id="Phobius"/>
    </source>
</evidence>
<protein>
    <submittedName>
        <fullName evidence="7">Tandem-95 repeat protein</fullName>
    </submittedName>
</protein>
<dbReference type="EMBL" id="JAGFOA010000002">
    <property type="protein sequence ID" value="MBO3662904.1"/>
    <property type="molecule type" value="Genomic_DNA"/>
</dbReference>
<keyword evidence="5" id="KW-0812">Transmembrane</keyword>
<dbReference type="PRINTS" id="PR00014">
    <property type="entry name" value="FNTYPEIII"/>
</dbReference>
<proteinExistence type="predicted"/>
<feature type="domain" description="Fibronectin type-III" evidence="6">
    <location>
        <begin position="1793"/>
        <end position="1882"/>
    </location>
</feature>
<dbReference type="Gene3D" id="2.60.40.10">
    <property type="entry name" value="Immunoglobulins"/>
    <property type="match status" value="4"/>
</dbReference>
<dbReference type="GO" id="GO:0016798">
    <property type="term" value="F:hydrolase activity, acting on glycosyl bonds"/>
    <property type="evidence" value="ECO:0007669"/>
    <property type="project" value="UniProtKB-KW"/>
</dbReference>
<keyword evidence="5" id="KW-0472">Membrane</keyword>
<dbReference type="GO" id="GO:0000272">
    <property type="term" value="P:polysaccharide catabolic process"/>
    <property type="evidence" value="ECO:0007669"/>
    <property type="project" value="UniProtKB-KW"/>
</dbReference>
<dbReference type="PANTHER" id="PTHR13817">
    <property type="entry name" value="TITIN"/>
    <property type="match status" value="1"/>
</dbReference>